<dbReference type="InterPro" id="IPR036873">
    <property type="entry name" value="Rhodanese-like_dom_sf"/>
</dbReference>
<evidence type="ECO:0000313" key="3">
    <source>
        <dbReference type="EMBL" id="MBB4845535.1"/>
    </source>
</evidence>
<dbReference type="PROSITE" id="PS50206">
    <property type="entry name" value="RHODANESE_3"/>
    <property type="match status" value="1"/>
</dbReference>
<dbReference type="PANTHER" id="PTHR44086">
    <property type="entry name" value="THIOSULFATE SULFURTRANSFERASE RDL2, MITOCHONDRIAL-RELATED"/>
    <property type="match status" value="1"/>
</dbReference>
<name>A0A840LEW7_9BURK</name>
<evidence type="ECO:0000313" key="4">
    <source>
        <dbReference type="Proteomes" id="UP000562027"/>
    </source>
</evidence>
<proteinExistence type="predicted"/>
<dbReference type="SUPFAM" id="SSF53850">
    <property type="entry name" value="Periplasmic binding protein-like II"/>
    <property type="match status" value="1"/>
</dbReference>
<comment type="caution">
    <text evidence="3">The sequence shown here is derived from an EMBL/GenBank/DDBJ whole genome shotgun (WGS) entry which is preliminary data.</text>
</comment>
<feature type="domain" description="Rhodanese" evidence="2">
    <location>
        <begin position="300"/>
        <end position="404"/>
    </location>
</feature>
<dbReference type="AlphaFoldDB" id="A0A840LEW7"/>
<sequence length="406" mass="43316">MKLFPFPYFVRSAPPFASLLQPLALALAALLGGAAAQAQSFSIVINPGDQAEQSRYSVFSDWKAGLEQGLRRERGLGLQISQSGDATADLSATRARLNDLVVGPAHVVGSAIRYGYLPLATVEKPVQAVLVAPQSSPIHSLADAAGKRLGLPQQDSVVTYLLRGELNAANSTLKKHFSAVVESRYQDALLVCLQIRRCDVVAVERSVFERWQAGGEPLKAVMQSKAVPGLSAAIKPGVLSSVEGLRSTLNAATGNSPLAHLKLQPVAAEAFEYVSTLGYFTPRALPGATVVDAAAVAKLLQGGAQLFDTRPESEYKVGHMAGAKLLPYGEKSAKEADFKAEDDKFELAKLPADKSQPLVFACNGAECWKSFKASHAALKAGHSKVFWFRGGFPEWRAAGYKIETTP</sequence>
<dbReference type="Proteomes" id="UP000562027">
    <property type="component" value="Unassembled WGS sequence"/>
</dbReference>
<organism evidence="3 4">
    <name type="scientific">Roseateles oligotrophus</name>
    <dbReference type="NCBI Taxonomy" id="1769250"/>
    <lineage>
        <taxon>Bacteria</taxon>
        <taxon>Pseudomonadati</taxon>
        <taxon>Pseudomonadota</taxon>
        <taxon>Betaproteobacteria</taxon>
        <taxon>Burkholderiales</taxon>
        <taxon>Sphaerotilaceae</taxon>
        <taxon>Roseateles</taxon>
    </lineage>
</organism>
<dbReference type="Gene3D" id="3.40.250.10">
    <property type="entry name" value="Rhodanese-like domain"/>
    <property type="match status" value="1"/>
</dbReference>
<dbReference type="Pfam" id="PF12974">
    <property type="entry name" value="Phosphonate-bd"/>
    <property type="match status" value="1"/>
</dbReference>
<dbReference type="Pfam" id="PF00581">
    <property type="entry name" value="Rhodanese"/>
    <property type="match status" value="1"/>
</dbReference>
<dbReference type="Gene3D" id="3.40.190.10">
    <property type="entry name" value="Periplasmic binding protein-like II"/>
    <property type="match status" value="1"/>
</dbReference>
<dbReference type="SMART" id="SM00450">
    <property type="entry name" value="RHOD"/>
    <property type="match status" value="1"/>
</dbReference>
<protein>
    <submittedName>
        <fullName evidence="3">Rhodanese-related sulfurtransferase/ABC-type phosphate/phosphonate transport system substrate-binding protein</fullName>
    </submittedName>
</protein>
<dbReference type="InterPro" id="IPR001763">
    <property type="entry name" value="Rhodanese-like_dom"/>
</dbReference>
<dbReference type="RefSeq" id="WP_184303630.1">
    <property type="nucleotide sequence ID" value="NZ_JACHLP010000010.1"/>
</dbReference>
<feature type="signal peptide" evidence="1">
    <location>
        <begin position="1"/>
        <end position="38"/>
    </location>
</feature>
<keyword evidence="3" id="KW-0808">Transferase</keyword>
<gene>
    <name evidence="3" type="ORF">HNP55_004087</name>
</gene>
<evidence type="ECO:0000259" key="2">
    <source>
        <dbReference type="PROSITE" id="PS50206"/>
    </source>
</evidence>
<feature type="chain" id="PRO_5033048914" evidence="1">
    <location>
        <begin position="39"/>
        <end position="406"/>
    </location>
</feature>
<dbReference type="PANTHER" id="PTHR44086:SF13">
    <property type="entry name" value="THIOSULFATE SULFURTRANSFERASE PSPE"/>
    <property type="match status" value="1"/>
</dbReference>
<keyword evidence="4" id="KW-1185">Reference proteome</keyword>
<dbReference type="GO" id="GO:0004792">
    <property type="term" value="F:thiosulfate-cyanide sulfurtransferase activity"/>
    <property type="evidence" value="ECO:0007669"/>
    <property type="project" value="TreeGrafter"/>
</dbReference>
<dbReference type="CDD" id="cd00158">
    <property type="entry name" value="RHOD"/>
    <property type="match status" value="1"/>
</dbReference>
<reference evidence="3 4" key="1">
    <citation type="submission" date="2020-08" db="EMBL/GenBank/DDBJ databases">
        <title>Functional genomics of gut bacteria from endangered species of beetles.</title>
        <authorList>
            <person name="Carlos-Shanley C."/>
        </authorList>
    </citation>
    <scope>NUCLEOTIDE SEQUENCE [LARGE SCALE GENOMIC DNA]</scope>
    <source>
        <strain evidence="3 4">S00239</strain>
    </source>
</reference>
<evidence type="ECO:0000256" key="1">
    <source>
        <dbReference type="SAM" id="SignalP"/>
    </source>
</evidence>
<dbReference type="EMBL" id="JACHLP010000010">
    <property type="protein sequence ID" value="MBB4845535.1"/>
    <property type="molecule type" value="Genomic_DNA"/>
</dbReference>
<keyword evidence="1" id="KW-0732">Signal</keyword>
<dbReference type="SUPFAM" id="SSF52821">
    <property type="entry name" value="Rhodanese/Cell cycle control phosphatase"/>
    <property type="match status" value="1"/>
</dbReference>
<accession>A0A840LEW7</accession>